<accession>A0A9D1Z5U6</accession>
<keyword evidence="2" id="KW-0560">Oxidoreductase</keyword>
<dbReference type="Proteomes" id="UP000886824">
    <property type="component" value="Unassembled WGS sequence"/>
</dbReference>
<proteinExistence type="inferred from homology"/>
<dbReference type="GO" id="GO:0016491">
    <property type="term" value="F:oxidoreductase activity"/>
    <property type="evidence" value="ECO:0007669"/>
    <property type="project" value="UniProtKB-KW"/>
</dbReference>
<dbReference type="InterPro" id="IPR000415">
    <property type="entry name" value="Nitroreductase-like"/>
</dbReference>
<sequence length="173" mass="18486">MENKTYETILGRRSIRSFQPRQVEEGALEAVLQAGLYAPCGHGSQLVTLVAVQDPAVRARLSAMNAAILGTDNDPYYGAPTIVVVLSSPERPTWVEDGSCALTVMMEAAHALGLGSCWIHRARQMFDSPEGKALLQAWGVPEDMRGVGALSLGYPAGAAPKAPARKPGRVFRV</sequence>
<gene>
    <name evidence="4" type="ORF">H9826_08240</name>
</gene>
<comment type="similarity">
    <text evidence="1">Belongs to the nitroreductase family.</text>
</comment>
<dbReference type="InterPro" id="IPR029479">
    <property type="entry name" value="Nitroreductase"/>
</dbReference>
<dbReference type="EMBL" id="DXCX01000084">
    <property type="protein sequence ID" value="HIY73943.1"/>
    <property type="molecule type" value="Genomic_DNA"/>
</dbReference>
<dbReference type="Pfam" id="PF00881">
    <property type="entry name" value="Nitroreductase"/>
    <property type="match status" value="2"/>
</dbReference>
<dbReference type="PANTHER" id="PTHR43673">
    <property type="entry name" value="NAD(P)H NITROREDUCTASE YDGI-RELATED"/>
    <property type="match status" value="1"/>
</dbReference>
<reference evidence="4" key="1">
    <citation type="journal article" date="2021" name="PeerJ">
        <title>Extensive microbial diversity within the chicken gut microbiome revealed by metagenomics and culture.</title>
        <authorList>
            <person name="Gilroy R."/>
            <person name="Ravi A."/>
            <person name="Getino M."/>
            <person name="Pursley I."/>
            <person name="Horton D.L."/>
            <person name="Alikhan N.F."/>
            <person name="Baker D."/>
            <person name="Gharbi K."/>
            <person name="Hall N."/>
            <person name="Watson M."/>
            <person name="Adriaenssens E.M."/>
            <person name="Foster-Nyarko E."/>
            <person name="Jarju S."/>
            <person name="Secka A."/>
            <person name="Antonio M."/>
            <person name="Oren A."/>
            <person name="Chaudhuri R.R."/>
            <person name="La Ragione R."/>
            <person name="Hildebrand F."/>
            <person name="Pallen M.J."/>
        </authorList>
    </citation>
    <scope>NUCLEOTIDE SEQUENCE</scope>
    <source>
        <strain evidence="4">CHK33-7979</strain>
    </source>
</reference>
<feature type="domain" description="Nitroreductase" evidence="3">
    <location>
        <begin position="9"/>
        <end position="64"/>
    </location>
</feature>
<evidence type="ECO:0000313" key="5">
    <source>
        <dbReference type="Proteomes" id="UP000886824"/>
    </source>
</evidence>
<feature type="domain" description="Nitroreductase" evidence="3">
    <location>
        <begin position="74"/>
        <end position="154"/>
    </location>
</feature>
<organism evidence="4 5">
    <name type="scientific">Candidatus Intestinimonas merdavium</name>
    <dbReference type="NCBI Taxonomy" id="2838622"/>
    <lineage>
        <taxon>Bacteria</taxon>
        <taxon>Bacillati</taxon>
        <taxon>Bacillota</taxon>
        <taxon>Clostridia</taxon>
        <taxon>Eubacteriales</taxon>
        <taxon>Intestinimonas</taxon>
    </lineage>
</organism>
<dbReference type="AlphaFoldDB" id="A0A9D1Z5U6"/>
<evidence type="ECO:0000256" key="2">
    <source>
        <dbReference type="ARBA" id="ARBA00023002"/>
    </source>
</evidence>
<evidence type="ECO:0000259" key="3">
    <source>
        <dbReference type="Pfam" id="PF00881"/>
    </source>
</evidence>
<reference evidence="4" key="2">
    <citation type="submission" date="2021-04" db="EMBL/GenBank/DDBJ databases">
        <authorList>
            <person name="Gilroy R."/>
        </authorList>
    </citation>
    <scope>NUCLEOTIDE SEQUENCE</scope>
    <source>
        <strain evidence="4">CHK33-7979</strain>
    </source>
</reference>
<dbReference type="Gene3D" id="3.40.109.10">
    <property type="entry name" value="NADH Oxidase"/>
    <property type="match status" value="1"/>
</dbReference>
<comment type="caution">
    <text evidence="4">The sequence shown here is derived from an EMBL/GenBank/DDBJ whole genome shotgun (WGS) entry which is preliminary data.</text>
</comment>
<protein>
    <submittedName>
        <fullName evidence="4">Nitroreductase family protein</fullName>
    </submittedName>
</protein>
<dbReference type="SUPFAM" id="SSF55469">
    <property type="entry name" value="FMN-dependent nitroreductase-like"/>
    <property type="match status" value="1"/>
</dbReference>
<name>A0A9D1Z5U6_9FIRM</name>
<evidence type="ECO:0000313" key="4">
    <source>
        <dbReference type="EMBL" id="HIY73943.1"/>
    </source>
</evidence>
<evidence type="ECO:0000256" key="1">
    <source>
        <dbReference type="ARBA" id="ARBA00007118"/>
    </source>
</evidence>
<dbReference type="PANTHER" id="PTHR43673:SF10">
    <property type="entry name" value="NADH DEHYDROGENASE_NAD(P)H NITROREDUCTASE XCC3605-RELATED"/>
    <property type="match status" value="1"/>
</dbReference>